<dbReference type="InterPro" id="IPR025313">
    <property type="entry name" value="SPB4-like_CTE"/>
</dbReference>
<feature type="non-terminal residue" evidence="11">
    <location>
        <position position="1"/>
    </location>
</feature>
<sequence>RLAQNVLESKMNLNFLKILVVDEADKTSQMTEFQDLLLKLPRQQRQNLIFSATIDQNSKFLQQISSKFQFVNVDQGDFVVPTNLKCWFLEVPIEQKLFLLYKFIQQNDKKLIVFTLTCNYSKFIFENFSKLTSKKLFYLHGKQTSQQQLKNYQGFLDSTNGILITTDIAARGLDVDQLGQVIQLDPPKCLETFIHRVGRTARNGRFGEAGVFLTKNEVGVVQILKNKGMAINSISRDDLFSKQCEFEDMDWLEAEYDSMQIGQLKKQLKRQHQQIELLKKKNVTQQMIDKQFAKVLTEMNARLEVLLKEESKAFLVQQKVFDHGFTAQLRKFQIEDRAMLDLAQSAFTSYVNAYNEYQLKILLNLHNVKLGPLAMSMGMLVLPNVAELKQFYLNFKKYEGDLNDIKYLDGQKEADRQKRMAKKLAENQKAENQAQEAQNGDNDEKADENLLLIENQKTEKPLQKEKPNKKEFQVDRINARLFGKEKELFQLLKNGDIDDEEFEKQLERLL</sequence>
<dbReference type="GO" id="GO:0003723">
    <property type="term" value="F:RNA binding"/>
    <property type="evidence" value="ECO:0007669"/>
    <property type="project" value="UniProtKB-UniRule"/>
</dbReference>
<dbReference type="PROSITE" id="PS00039">
    <property type="entry name" value="DEAD_ATP_HELICASE"/>
    <property type="match status" value="1"/>
</dbReference>
<dbReference type="PROSITE" id="PS51192">
    <property type="entry name" value="HELICASE_ATP_BIND_1"/>
    <property type="match status" value="1"/>
</dbReference>
<dbReference type="AlphaFoldDB" id="A0A146K865"/>
<comment type="similarity">
    <text evidence="6">Belongs to the DEAD box helicase family.</text>
</comment>
<feature type="region of interest" description="Disordered" evidence="8">
    <location>
        <begin position="418"/>
        <end position="444"/>
    </location>
</feature>
<dbReference type="SUPFAM" id="SSF52540">
    <property type="entry name" value="P-loop containing nucleoside triphosphate hydrolases"/>
    <property type="match status" value="1"/>
</dbReference>
<evidence type="ECO:0000256" key="2">
    <source>
        <dbReference type="ARBA" id="ARBA00022801"/>
    </source>
</evidence>
<accession>A0A146K865</accession>
<evidence type="ECO:0000256" key="4">
    <source>
        <dbReference type="ARBA" id="ARBA00022840"/>
    </source>
</evidence>
<dbReference type="Gene3D" id="3.40.50.300">
    <property type="entry name" value="P-loop containing nucleotide triphosphate hydrolases"/>
    <property type="match status" value="2"/>
</dbReference>
<dbReference type="PROSITE" id="PS51194">
    <property type="entry name" value="HELICASE_CTER"/>
    <property type="match status" value="1"/>
</dbReference>
<dbReference type="CDD" id="cd18787">
    <property type="entry name" value="SF2_C_DEAD"/>
    <property type="match status" value="1"/>
</dbReference>
<keyword evidence="3 6" id="KW-0347">Helicase</keyword>
<comment type="function">
    <text evidence="7">RNA helicase.</text>
</comment>
<feature type="domain" description="Helicase ATP-binding" evidence="9">
    <location>
        <begin position="1"/>
        <end position="72"/>
    </location>
</feature>
<proteinExistence type="inferred from homology"/>
<feature type="domain" description="Helicase C-terminal" evidence="10">
    <location>
        <begin position="96"/>
        <end position="252"/>
    </location>
</feature>
<protein>
    <recommendedName>
        <fullName evidence="7">ATP-dependent RNA helicase</fullName>
        <ecNumber evidence="7">3.6.4.13</ecNumber>
    </recommendedName>
</protein>
<dbReference type="Pfam" id="PF00270">
    <property type="entry name" value="DEAD"/>
    <property type="match status" value="1"/>
</dbReference>
<evidence type="ECO:0000256" key="8">
    <source>
        <dbReference type="SAM" id="MobiDB-lite"/>
    </source>
</evidence>
<keyword evidence="4 6" id="KW-0067">ATP-binding</keyword>
<dbReference type="PANTHER" id="PTHR24031">
    <property type="entry name" value="RNA HELICASE"/>
    <property type="match status" value="1"/>
</dbReference>
<comment type="domain">
    <text evidence="7">The Q motif is unique to and characteristic of the DEAD box family of RNA helicases and controls ATP binding and hydrolysis.</text>
</comment>
<feature type="compositionally biased region" description="Basic and acidic residues" evidence="8">
    <location>
        <begin position="418"/>
        <end position="429"/>
    </location>
</feature>
<dbReference type="InterPro" id="IPR011545">
    <property type="entry name" value="DEAD/DEAH_box_helicase_dom"/>
</dbReference>
<dbReference type="EMBL" id="GDID01003603">
    <property type="protein sequence ID" value="JAP93003.1"/>
    <property type="molecule type" value="Transcribed_RNA"/>
</dbReference>
<gene>
    <name evidence="11" type="ORF">TPC1_14873</name>
</gene>
<evidence type="ECO:0000256" key="5">
    <source>
        <dbReference type="ARBA" id="ARBA00022884"/>
    </source>
</evidence>
<dbReference type="SMART" id="SM01178">
    <property type="entry name" value="DUF4217"/>
    <property type="match status" value="1"/>
</dbReference>
<evidence type="ECO:0000256" key="3">
    <source>
        <dbReference type="ARBA" id="ARBA00022806"/>
    </source>
</evidence>
<dbReference type="Pfam" id="PF00271">
    <property type="entry name" value="Helicase_C"/>
    <property type="match status" value="1"/>
</dbReference>
<keyword evidence="1 6" id="KW-0547">Nucleotide-binding</keyword>
<dbReference type="EC" id="3.6.4.13" evidence="7"/>
<evidence type="ECO:0000256" key="6">
    <source>
        <dbReference type="RuleBase" id="RU000492"/>
    </source>
</evidence>
<comment type="catalytic activity">
    <reaction evidence="7">
        <text>ATP + H2O = ADP + phosphate + H(+)</text>
        <dbReference type="Rhea" id="RHEA:13065"/>
        <dbReference type="ChEBI" id="CHEBI:15377"/>
        <dbReference type="ChEBI" id="CHEBI:15378"/>
        <dbReference type="ChEBI" id="CHEBI:30616"/>
        <dbReference type="ChEBI" id="CHEBI:43474"/>
        <dbReference type="ChEBI" id="CHEBI:456216"/>
        <dbReference type="EC" id="3.6.4.13"/>
    </reaction>
</comment>
<dbReference type="InterPro" id="IPR000629">
    <property type="entry name" value="RNA-helicase_DEAD-box_CS"/>
</dbReference>
<reference evidence="11" key="1">
    <citation type="submission" date="2015-07" db="EMBL/GenBank/DDBJ databases">
        <title>Adaptation to a free-living lifestyle via gene acquisitions in the diplomonad Trepomonas sp. PC1.</title>
        <authorList>
            <person name="Xu F."/>
            <person name="Jerlstrom-Hultqvist J."/>
            <person name="Kolisko M."/>
            <person name="Simpson A.G.B."/>
            <person name="Roger A.J."/>
            <person name="Svard S.G."/>
            <person name="Andersson J.O."/>
        </authorList>
    </citation>
    <scope>NUCLEOTIDE SEQUENCE</scope>
    <source>
        <strain evidence="11">PC1</strain>
    </source>
</reference>
<evidence type="ECO:0000259" key="10">
    <source>
        <dbReference type="PROSITE" id="PS51194"/>
    </source>
</evidence>
<dbReference type="Pfam" id="PF13959">
    <property type="entry name" value="CTE_SPB4"/>
    <property type="match status" value="1"/>
</dbReference>
<dbReference type="GO" id="GO:0003724">
    <property type="term" value="F:RNA helicase activity"/>
    <property type="evidence" value="ECO:0007669"/>
    <property type="project" value="UniProtKB-EC"/>
</dbReference>
<feature type="compositionally biased region" description="Low complexity" evidence="8">
    <location>
        <begin position="430"/>
        <end position="439"/>
    </location>
</feature>
<evidence type="ECO:0000259" key="9">
    <source>
        <dbReference type="PROSITE" id="PS51192"/>
    </source>
</evidence>
<evidence type="ECO:0000256" key="7">
    <source>
        <dbReference type="RuleBase" id="RU365068"/>
    </source>
</evidence>
<dbReference type="SMART" id="SM00490">
    <property type="entry name" value="HELICc"/>
    <property type="match status" value="1"/>
</dbReference>
<organism evidence="11">
    <name type="scientific">Trepomonas sp. PC1</name>
    <dbReference type="NCBI Taxonomy" id="1076344"/>
    <lineage>
        <taxon>Eukaryota</taxon>
        <taxon>Metamonada</taxon>
        <taxon>Diplomonadida</taxon>
        <taxon>Hexamitidae</taxon>
        <taxon>Hexamitinae</taxon>
        <taxon>Trepomonas</taxon>
    </lineage>
</organism>
<dbReference type="GO" id="GO:0016887">
    <property type="term" value="F:ATP hydrolysis activity"/>
    <property type="evidence" value="ECO:0007669"/>
    <property type="project" value="RHEA"/>
</dbReference>
<name>A0A146K865_9EUKA</name>
<evidence type="ECO:0000313" key="11">
    <source>
        <dbReference type="EMBL" id="JAP93003.1"/>
    </source>
</evidence>
<keyword evidence="5 7" id="KW-0694">RNA-binding</keyword>
<dbReference type="GO" id="GO:0005524">
    <property type="term" value="F:ATP binding"/>
    <property type="evidence" value="ECO:0007669"/>
    <property type="project" value="UniProtKB-UniRule"/>
</dbReference>
<keyword evidence="2 6" id="KW-0378">Hydrolase</keyword>
<dbReference type="InterPro" id="IPR001650">
    <property type="entry name" value="Helicase_C-like"/>
</dbReference>
<dbReference type="InterPro" id="IPR027417">
    <property type="entry name" value="P-loop_NTPase"/>
</dbReference>
<evidence type="ECO:0000256" key="1">
    <source>
        <dbReference type="ARBA" id="ARBA00022741"/>
    </source>
</evidence>
<dbReference type="InterPro" id="IPR014001">
    <property type="entry name" value="Helicase_ATP-bd"/>
</dbReference>